<keyword evidence="7" id="KW-0106">Calcium</keyword>
<comment type="catalytic activity">
    <reaction evidence="10">
        <text>6 Fe(III)-[cytochrome c] + NH4(+) + 2 H2O = 6 Fe(II)-[cytochrome c] + nitrite + 8 H(+)</text>
        <dbReference type="Rhea" id="RHEA:13089"/>
        <dbReference type="Rhea" id="RHEA-COMP:10350"/>
        <dbReference type="Rhea" id="RHEA-COMP:14399"/>
        <dbReference type="ChEBI" id="CHEBI:15377"/>
        <dbReference type="ChEBI" id="CHEBI:15378"/>
        <dbReference type="ChEBI" id="CHEBI:16301"/>
        <dbReference type="ChEBI" id="CHEBI:28938"/>
        <dbReference type="ChEBI" id="CHEBI:29033"/>
        <dbReference type="ChEBI" id="CHEBI:29034"/>
        <dbReference type="EC" id="1.7.2.2"/>
    </reaction>
</comment>
<keyword evidence="5" id="KW-0479">Metal-binding</keyword>
<dbReference type="EMBL" id="FOTS01000061">
    <property type="protein sequence ID" value="SFM25571.1"/>
    <property type="molecule type" value="Genomic_DNA"/>
</dbReference>
<evidence type="ECO:0000256" key="2">
    <source>
        <dbReference type="ARBA" id="ARBA00009288"/>
    </source>
</evidence>
<keyword evidence="6" id="KW-0732">Signal</keyword>
<evidence type="ECO:0000256" key="6">
    <source>
        <dbReference type="ARBA" id="ARBA00022729"/>
    </source>
</evidence>
<comment type="subcellular location">
    <subcellularLocation>
        <location evidence="1">Cell envelope</location>
    </subcellularLocation>
</comment>
<dbReference type="InterPro" id="IPR036280">
    <property type="entry name" value="Multihaem_cyt_sf"/>
</dbReference>
<dbReference type="GO" id="GO:0030288">
    <property type="term" value="C:outer membrane-bounded periplasmic space"/>
    <property type="evidence" value="ECO:0007669"/>
    <property type="project" value="TreeGrafter"/>
</dbReference>
<comment type="similarity">
    <text evidence="2">Belongs to the cytochrome c-552 family.</text>
</comment>
<evidence type="ECO:0000256" key="4">
    <source>
        <dbReference type="ARBA" id="ARBA00022617"/>
    </source>
</evidence>
<reference evidence="12" key="1">
    <citation type="submission" date="2016-10" db="EMBL/GenBank/DDBJ databases">
        <authorList>
            <person name="Varghese N."/>
            <person name="Submissions S."/>
        </authorList>
    </citation>
    <scope>NUCLEOTIDE SEQUENCE [LARGE SCALE GENOMIC DNA]</scope>
    <source>
        <strain evidence="12">DSM 13327</strain>
    </source>
</reference>
<dbReference type="InterPro" id="IPR003321">
    <property type="entry name" value="Cyt_c552"/>
</dbReference>
<dbReference type="Gene3D" id="1.10.1130.10">
    <property type="entry name" value="Flavocytochrome C3, Chain A"/>
    <property type="match status" value="1"/>
</dbReference>
<dbReference type="EC" id="1.7.2.2" evidence="3"/>
<evidence type="ECO:0000256" key="5">
    <source>
        <dbReference type="ARBA" id="ARBA00022723"/>
    </source>
</evidence>
<dbReference type="GO" id="GO:0046872">
    <property type="term" value="F:metal ion binding"/>
    <property type="evidence" value="ECO:0007669"/>
    <property type="project" value="UniProtKB-KW"/>
</dbReference>
<evidence type="ECO:0000313" key="12">
    <source>
        <dbReference type="Proteomes" id="UP000199520"/>
    </source>
</evidence>
<dbReference type="GO" id="GO:0020037">
    <property type="term" value="F:heme binding"/>
    <property type="evidence" value="ECO:0007669"/>
    <property type="project" value="TreeGrafter"/>
</dbReference>
<dbReference type="PANTHER" id="PTHR30633:SF0">
    <property type="entry name" value="CYTOCHROME C-552"/>
    <property type="match status" value="1"/>
</dbReference>
<sequence>MSNMQKTLIALLGVAVIFFSFVAVRVGVKPAATVKASPIPAGEYDAAVWGKVYPLQYESYRRMAEVAPSPTGYGGSVNVQKSDMQPEIFTNFKGMPFSKDYTEDRGHVYAVEDLLHSKRIGPASKGACITCKTPYVEQFYKEAGWGYANKPLGELLERSKHPVTCAQCHDSETMNLRVINPAFIEAQERRGIDLSKATREEMRTYVCAQCHSEYYFEPGSMRVVFPWDKGFKPEEMYTYYAEKPNNFLQDWEHPDSKAPMLKAQHPDYETFANGTHGKAGVSCADCHMPYMRKDGQKYTSHFITSPLKTLDASCSPCHSQGTEWLSERVKTIQDQTFLLQHTAGLNVAKAHEAIRKAGDTPNVNQAELAKARELVRKAQWMWDIVSAENSMGFHNTDQTMTTLGQANELAHQAIESANLAAGINVL</sequence>
<evidence type="ECO:0000256" key="7">
    <source>
        <dbReference type="ARBA" id="ARBA00022837"/>
    </source>
</evidence>
<dbReference type="SUPFAM" id="SSF48695">
    <property type="entry name" value="Multiheme cytochromes"/>
    <property type="match status" value="1"/>
</dbReference>
<evidence type="ECO:0000256" key="3">
    <source>
        <dbReference type="ARBA" id="ARBA00011887"/>
    </source>
</evidence>
<dbReference type="Pfam" id="PF02335">
    <property type="entry name" value="Cytochrom_C552"/>
    <property type="match status" value="1"/>
</dbReference>
<dbReference type="STRING" id="1123291.SAMN04490355_106126"/>
<keyword evidence="9" id="KW-0408">Iron</keyword>
<dbReference type="PIRSF" id="PIRSF000243">
    <property type="entry name" value="Cyt_c552"/>
    <property type="match status" value="1"/>
</dbReference>
<name>A0A1I4PCW3_9FIRM</name>
<evidence type="ECO:0000256" key="10">
    <source>
        <dbReference type="ARBA" id="ARBA00049131"/>
    </source>
</evidence>
<evidence type="ECO:0000256" key="9">
    <source>
        <dbReference type="ARBA" id="ARBA00023004"/>
    </source>
</evidence>
<evidence type="ECO:0000256" key="8">
    <source>
        <dbReference type="ARBA" id="ARBA00023002"/>
    </source>
</evidence>
<evidence type="ECO:0000313" key="11">
    <source>
        <dbReference type="EMBL" id="SFM25571.1"/>
    </source>
</evidence>
<accession>A0A1I4PCW3</accession>
<keyword evidence="4" id="KW-0349">Heme</keyword>
<evidence type="ECO:0000256" key="1">
    <source>
        <dbReference type="ARBA" id="ARBA00004196"/>
    </source>
</evidence>
<organism evidence="11 12">
    <name type="scientific">Pelosinus propionicus DSM 13327</name>
    <dbReference type="NCBI Taxonomy" id="1123291"/>
    <lineage>
        <taxon>Bacteria</taxon>
        <taxon>Bacillati</taxon>
        <taxon>Bacillota</taxon>
        <taxon>Negativicutes</taxon>
        <taxon>Selenomonadales</taxon>
        <taxon>Sporomusaceae</taxon>
        <taxon>Pelosinus</taxon>
    </lineage>
</organism>
<dbReference type="AlphaFoldDB" id="A0A1I4PCW3"/>
<dbReference type="RefSeq" id="WP_090943153.1">
    <property type="nucleotide sequence ID" value="NZ_FOTS01000061.1"/>
</dbReference>
<keyword evidence="12" id="KW-1185">Reference proteome</keyword>
<keyword evidence="8" id="KW-0560">Oxidoreductase</keyword>
<dbReference type="PANTHER" id="PTHR30633">
    <property type="entry name" value="CYTOCHROME C-552 RESPIRATORY NITRITE REDUCTASE"/>
    <property type="match status" value="1"/>
</dbReference>
<dbReference type="GO" id="GO:0019645">
    <property type="term" value="P:anaerobic electron transport chain"/>
    <property type="evidence" value="ECO:0007669"/>
    <property type="project" value="TreeGrafter"/>
</dbReference>
<gene>
    <name evidence="11" type="ORF">SAMN04490355_106126</name>
</gene>
<dbReference type="OrthoDB" id="9780421at2"/>
<proteinExistence type="inferred from homology"/>
<dbReference type="CDD" id="cd00548">
    <property type="entry name" value="NrfA-like"/>
    <property type="match status" value="1"/>
</dbReference>
<dbReference type="Gene3D" id="1.20.140.10">
    <property type="entry name" value="Butyryl-CoA Dehydrogenase, subunit A, domain 3"/>
    <property type="match status" value="1"/>
</dbReference>
<dbReference type="GO" id="GO:0042279">
    <property type="term" value="F:nitrite reductase (cytochrome, ammonia-forming) activity"/>
    <property type="evidence" value="ECO:0007669"/>
    <property type="project" value="UniProtKB-EC"/>
</dbReference>
<dbReference type="Proteomes" id="UP000199520">
    <property type="component" value="Unassembled WGS sequence"/>
</dbReference>
<protein>
    <recommendedName>
        <fullName evidence="3">nitrite reductase (cytochrome; ammonia-forming)</fullName>
        <ecNumber evidence="3">1.7.2.2</ecNumber>
    </recommendedName>
</protein>